<protein>
    <recommendedName>
        <fullName evidence="5">Pseudouridine synthase</fullName>
        <ecNumber evidence="5">5.4.99.-</ecNumber>
    </recommendedName>
</protein>
<evidence type="ECO:0000256" key="4">
    <source>
        <dbReference type="PROSITE-ProRule" id="PRU00182"/>
    </source>
</evidence>
<evidence type="ECO:0000256" key="2">
    <source>
        <dbReference type="ARBA" id="ARBA00022884"/>
    </source>
</evidence>
<dbReference type="EMBL" id="WJQS01000002">
    <property type="protein sequence ID" value="MRI84750.1"/>
    <property type="molecule type" value="Genomic_DNA"/>
</dbReference>
<dbReference type="EC" id="5.4.99.-" evidence="5"/>
<dbReference type="InterPro" id="IPR050343">
    <property type="entry name" value="RsuA_PseudoU_synthase"/>
</dbReference>
<dbReference type="PANTHER" id="PTHR47683">
    <property type="entry name" value="PSEUDOURIDINE SYNTHASE FAMILY PROTEIN-RELATED"/>
    <property type="match status" value="1"/>
</dbReference>
<dbReference type="PANTHER" id="PTHR47683:SF4">
    <property type="entry name" value="PSEUDOURIDINE SYNTHASE"/>
    <property type="match status" value="1"/>
</dbReference>
<dbReference type="RefSeq" id="WP_153863127.1">
    <property type="nucleotide sequence ID" value="NZ_WJQS01000002.1"/>
</dbReference>
<comment type="caution">
    <text evidence="7">The sequence shown here is derived from an EMBL/GenBank/DDBJ whole genome shotgun (WGS) entry which is preliminary data.</text>
</comment>
<proteinExistence type="inferred from homology"/>
<dbReference type="InterPro" id="IPR006145">
    <property type="entry name" value="PsdUridine_synth_RsuA/RluA"/>
</dbReference>
<dbReference type="InterPro" id="IPR018496">
    <property type="entry name" value="PsdUridine_synth_RsuA/RluB_CS"/>
</dbReference>
<organism evidence="7 8">
    <name type="scientific">Fundicoccus ignavus</name>
    <dbReference type="NCBI Taxonomy" id="2664442"/>
    <lineage>
        <taxon>Bacteria</taxon>
        <taxon>Bacillati</taxon>
        <taxon>Bacillota</taxon>
        <taxon>Bacilli</taxon>
        <taxon>Lactobacillales</taxon>
        <taxon>Aerococcaceae</taxon>
        <taxon>Fundicoccus</taxon>
    </lineage>
</organism>
<evidence type="ECO:0000256" key="5">
    <source>
        <dbReference type="RuleBase" id="RU003887"/>
    </source>
</evidence>
<dbReference type="Gene3D" id="3.30.70.580">
    <property type="entry name" value="Pseudouridine synthase I, catalytic domain, N-terminal subdomain"/>
    <property type="match status" value="1"/>
</dbReference>
<dbReference type="SUPFAM" id="SSF55120">
    <property type="entry name" value="Pseudouridine synthase"/>
    <property type="match status" value="1"/>
</dbReference>
<dbReference type="Proteomes" id="UP000430975">
    <property type="component" value="Unassembled WGS sequence"/>
</dbReference>
<evidence type="ECO:0000313" key="8">
    <source>
        <dbReference type="Proteomes" id="UP000430975"/>
    </source>
</evidence>
<comment type="similarity">
    <text evidence="1 5">Belongs to the pseudouridine synthase RsuA family.</text>
</comment>
<evidence type="ECO:0000259" key="6">
    <source>
        <dbReference type="Pfam" id="PF00849"/>
    </source>
</evidence>
<dbReference type="NCBIfam" id="TIGR00093">
    <property type="entry name" value="pseudouridine synthase"/>
    <property type="match status" value="1"/>
</dbReference>
<dbReference type="Gene3D" id="3.10.290.10">
    <property type="entry name" value="RNA-binding S4 domain"/>
    <property type="match status" value="1"/>
</dbReference>
<sequence length="241" mass="27347">MRVDQVLAAHAFGSKKTIKRLFQRRVVKVDGSVITEGSFNVERQLHQLTVEGKTVSIPKHYYFLFNKPAGVVTARKDNKCQTILDLLSSKDKHDGLYPVGRLDRDTEGLLLVTDNGQLGYQLLIPNKKVSKTYQVIVNERVTKEDVMAFSKGIEFIGGEVCLPAELKIISTSEKNSLVELTIHEGKFHQVKKMFLARGKKVTYLKRVAMGPLELDAILKPGDYRELTLTELQQLKPYFREK</sequence>
<accession>A0A6I2GAG0</accession>
<dbReference type="SUPFAM" id="SSF55174">
    <property type="entry name" value="Alpha-L RNA-binding motif"/>
    <property type="match status" value="1"/>
</dbReference>
<dbReference type="InterPro" id="IPR020103">
    <property type="entry name" value="PsdUridine_synth_cat_dom_sf"/>
</dbReference>
<dbReference type="InterPro" id="IPR020094">
    <property type="entry name" value="TruA/RsuA/RluB/E/F_N"/>
</dbReference>
<dbReference type="InterPro" id="IPR042092">
    <property type="entry name" value="PsdUridine_s_RsuA/RluB/E/F_cat"/>
</dbReference>
<dbReference type="GO" id="GO:0140098">
    <property type="term" value="F:catalytic activity, acting on RNA"/>
    <property type="evidence" value="ECO:0007669"/>
    <property type="project" value="UniProtKB-ARBA"/>
</dbReference>
<dbReference type="GO" id="GO:0006364">
    <property type="term" value="P:rRNA processing"/>
    <property type="evidence" value="ECO:0007669"/>
    <property type="project" value="UniProtKB-ARBA"/>
</dbReference>
<dbReference type="GO" id="GO:0009982">
    <property type="term" value="F:pseudouridine synthase activity"/>
    <property type="evidence" value="ECO:0007669"/>
    <property type="project" value="InterPro"/>
</dbReference>
<evidence type="ECO:0000256" key="3">
    <source>
        <dbReference type="ARBA" id="ARBA00023235"/>
    </source>
</evidence>
<keyword evidence="8" id="KW-1185">Reference proteome</keyword>
<dbReference type="GO" id="GO:0005829">
    <property type="term" value="C:cytosol"/>
    <property type="evidence" value="ECO:0007669"/>
    <property type="project" value="UniProtKB-ARBA"/>
</dbReference>
<feature type="domain" description="Pseudouridine synthase RsuA/RluA-like" evidence="6">
    <location>
        <begin position="61"/>
        <end position="195"/>
    </location>
</feature>
<dbReference type="Pfam" id="PF00849">
    <property type="entry name" value="PseudoU_synth_2"/>
    <property type="match status" value="1"/>
</dbReference>
<dbReference type="PROSITE" id="PS50889">
    <property type="entry name" value="S4"/>
    <property type="match status" value="1"/>
</dbReference>
<keyword evidence="2 4" id="KW-0694">RNA-binding</keyword>
<dbReference type="GO" id="GO:0003723">
    <property type="term" value="F:RNA binding"/>
    <property type="evidence" value="ECO:0007669"/>
    <property type="project" value="UniProtKB-KW"/>
</dbReference>
<dbReference type="AlphaFoldDB" id="A0A6I2GAG0"/>
<dbReference type="Gene3D" id="3.30.70.1560">
    <property type="entry name" value="Alpha-L RNA-binding motif"/>
    <property type="match status" value="1"/>
</dbReference>
<evidence type="ECO:0000256" key="1">
    <source>
        <dbReference type="ARBA" id="ARBA00008348"/>
    </source>
</evidence>
<dbReference type="PROSITE" id="PS01149">
    <property type="entry name" value="PSI_RSU"/>
    <property type="match status" value="1"/>
</dbReference>
<dbReference type="InterPro" id="IPR036986">
    <property type="entry name" value="S4_RNA-bd_sf"/>
</dbReference>
<name>A0A6I2GAG0_9LACT</name>
<dbReference type="CDD" id="cd02553">
    <property type="entry name" value="PseudoU_synth_RsuA"/>
    <property type="match status" value="1"/>
</dbReference>
<dbReference type="InterPro" id="IPR000748">
    <property type="entry name" value="PsdUridine_synth_RsuA/RluB/E/F"/>
</dbReference>
<dbReference type="GO" id="GO:0001522">
    <property type="term" value="P:pseudouridine synthesis"/>
    <property type="evidence" value="ECO:0007669"/>
    <property type="project" value="InterPro"/>
</dbReference>
<gene>
    <name evidence="7" type="ORF">GIY09_02405</name>
</gene>
<dbReference type="FunFam" id="3.30.70.1560:FF:000001">
    <property type="entry name" value="Pseudouridine synthase"/>
    <property type="match status" value="1"/>
</dbReference>
<evidence type="ECO:0000313" key="7">
    <source>
        <dbReference type="EMBL" id="MRI84750.1"/>
    </source>
</evidence>
<reference evidence="7 8" key="1">
    <citation type="submission" date="2019-11" db="EMBL/GenBank/DDBJ databases">
        <title>Characterisation of Fundicoccus ignavus gen. nov. sp. nov., a novel genus of the family Aerococcaceae isolated from bulk tank milk.</title>
        <authorList>
            <person name="Siebert A."/>
            <person name="Huptas C."/>
            <person name="Wenning M."/>
            <person name="Scherer S."/>
            <person name="Doll E.V."/>
        </authorList>
    </citation>
    <scope>NUCLEOTIDE SEQUENCE [LARGE SCALE GENOMIC DNA]</scope>
    <source>
        <strain evidence="7 8">WS4759</strain>
    </source>
</reference>
<keyword evidence="3 5" id="KW-0413">Isomerase</keyword>